<accession>A0A6A4GSX3</accession>
<dbReference type="AlphaFoldDB" id="A0A6A4GSX3"/>
<dbReference type="Proteomes" id="UP000799118">
    <property type="component" value="Unassembled WGS sequence"/>
</dbReference>
<protein>
    <submittedName>
        <fullName evidence="1">Uncharacterized protein</fullName>
    </submittedName>
</protein>
<evidence type="ECO:0000313" key="1">
    <source>
        <dbReference type="EMBL" id="KAE9388503.1"/>
    </source>
</evidence>
<name>A0A6A4GSX3_9AGAR</name>
<gene>
    <name evidence="1" type="ORF">BT96DRAFT_947553</name>
</gene>
<evidence type="ECO:0000313" key="2">
    <source>
        <dbReference type="Proteomes" id="UP000799118"/>
    </source>
</evidence>
<organism evidence="1 2">
    <name type="scientific">Gymnopus androsaceus JB14</name>
    <dbReference type="NCBI Taxonomy" id="1447944"/>
    <lineage>
        <taxon>Eukaryota</taxon>
        <taxon>Fungi</taxon>
        <taxon>Dikarya</taxon>
        <taxon>Basidiomycota</taxon>
        <taxon>Agaricomycotina</taxon>
        <taxon>Agaricomycetes</taxon>
        <taxon>Agaricomycetidae</taxon>
        <taxon>Agaricales</taxon>
        <taxon>Marasmiineae</taxon>
        <taxon>Omphalotaceae</taxon>
        <taxon>Gymnopus</taxon>
    </lineage>
</organism>
<sequence length="294" mass="32495">MTKSRRLVKVHAQTYVRLNNIEKYLDERGSQWKTKILGIGWLGNKVLLCTNAEDDPSLGQVNTVPYFVTDCLSTTDLKVAYSFSNVIQDELGGTQLMPSFSDSGTCLVMTNCGTQFTPSFSDVYLVGRVHMVVFPSLETLCILRNIPFISSDISRNFKFIYLHPDSPLPLLQSYNLTLHSDQANVPGHGACPNPWSASFHLLIRNGPYHHPTGISASTIAGITIEEVPNEESLNGLFIILYGDPPLNLPLCTNKDNCTRGLSTSYCNVHGLVMAVDSVDELHSATAADLWVIWE</sequence>
<keyword evidence="2" id="KW-1185">Reference proteome</keyword>
<dbReference type="EMBL" id="ML769740">
    <property type="protein sequence ID" value="KAE9388503.1"/>
    <property type="molecule type" value="Genomic_DNA"/>
</dbReference>
<reference evidence="1" key="1">
    <citation type="journal article" date="2019" name="Environ. Microbiol.">
        <title>Fungal ecological strategies reflected in gene transcription - a case study of two litter decomposers.</title>
        <authorList>
            <person name="Barbi F."/>
            <person name="Kohler A."/>
            <person name="Barry K."/>
            <person name="Baskaran P."/>
            <person name="Daum C."/>
            <person name="Fauchery L."/>
            <person name="Ihrmark K."/>
            <person name="Kuo A."/>
            <person name="LaButti K."/>
            <person name="Lipzen A."/>
            <person name="Morin E."/>
            <person name="Grigoriev I.V."/>
            <person name="Henrissat B."/>
            <person name="Lindahl B."/>
            <person name="Martin F."/>
        </authorList>
    </citation>
    <scope>NUCLEOTIDE SEQUENCE</scope>
    <source>
        <strain evidence="1">JB14</strain>
    </source>
</reference>
<proteinExistence type="predicted"/>